<evidence type="ECO:0000256" key="2">
    <source>
        <dbReference type="ARBA" id="ARBA00005019"/>
    </source>
</evidence>
<dbReference type="CDD" id="cd02165">
    <property type="entry name" value="NMNAT"/>
    <property type="match status" value="1"/>
</dbReference>
<dbReference type="RefSeq" id="WP_309201705.1">
    <property type="nucleotide sequence ID" value="NZ_CP133548.1"/>
</dbReference>
<evidence type="ECO:0000256" key="11">
    <source>
        <dbReference type="HAMAP-Rule" id="MF_00244"/>
    </source>
</evidence>
<dbReference type="PANTHER" id="PTHR39321">
    <property type="entry name" value="NICOTINATE-NUCLEOTIDE ADENYLYLTRANSFERASE-RELATED"/>
    <property type="match status" value="1"/>
</dbReference>
<comment type="function">
    <text evidence="1 11">Catalyzes the reversible adenylation of nicotinate mononucleotide (NaMN) to nicotinic acid adenine dinucleotide (NaAD).</text>
</comment>
<dbReference type="HAMAP" id="MF_00244">
    <property type="entry name" value="NaMN_adenylyltr"/>
    <property type="match status" value="1"/>
</dbReference>
<name>A0AA51X6Y8_9GAMM</name>
<sequence>MSNLRQPLVVFGGTFNPVHYGHLRLAEDIHNLFPEAEIRLMPCATPPHRVAPKVSASDRLTMLQLATRDYAHLTVDPREINRSGTSYTWLSVSEIEQEEPERPLYLVMGDDAFAGLATWYEWQSLLGRVNIIIVARRGESSNLREISSTWPIIWHDSIHALKLQAGGGVFRYETPLLDISSSYIREQIEHRHSCRFLLPDVVLEYISANGLYITQGK</sequence>
<keyword evidence="14" id="KW-1185">Reference proteome</keyword>
<dbReference type="GO" id="GO:0005524">
    <property type="term" value="F:ATP binding"/>
    <property type="evidence" value="ECO:0007669"/>
    <property type="project" value="UniProtKB-KW"/>
</dbReference>
<evidence type="ECO:0000256" key="7">
    <source>
        <dbReference type="ARBA" id="ARBA00022741"/>
    </source>
</evidence>
<dbReference type="NCBIfam" id="NF000839">
    <property type="entry name" value="PRK00071.1-1"/>
    <property type="match status" value="1"/>
</dbReference>
<dbReference type="NCBIfam" id="TIGR00125">
    <property type="entry name" value="cyt_tran_rel"/>
    <property type="match status" value="1"/>
</dbReference>
<dbReference type="GO" id="GO:0004515">
    <property type="term" value="F:nicotinate-nucleotide adenylyltransferase activity"/>
    <property type="evidence" value="ECO:0007669"/>
    <property type="project" value="UniProtKB-UniRule"/>
</dbReference>
<keyword evidence="5 11" id="KW-0808">Transferase</keyword>
<proteinExistence type="inferred from homology"/>
<gene>
    <name evidence="11 13" type="primary">nadD</name>
    <name evidence="13" type="ORF">Q9312_15170</name>
</gene>
<organism evidence="13 14">
    <name type="scientific">Pleionea litopenaei</name>
    <dbReference type="NCBI Taxonomy" id="3070815"/>
    <lineage>
        <taxon>Bacteria</taxon>
        <taxon>Pseudomonadati</taxon>
        <taxon>Pseudomonadota</taxon>
        <taxon>Gammaproteobacteria</taxon>
        <taxon>Oceanospirillales</taxon>
        <taxon>Pleioneaceae</taxon>
        <taxon>Pleionea</taxon>
    </lineage>
</organism>
<feature type="domain" description="Cytidyltransferase-like" evidence="12">
    <location>
        <begin position="10"/>
        <end position="186"/>
    </location>
</feature>
<evidence type="ECO:0000313" key="14">
    <source>
        <dbReference type="Proteomes" id="UP001239782"/>
    </source>
</evidence>
<dbReference type="NCBIfam" id="TIGR00482">
    <property type="entry name" value="nicotinate (nicotinamide) nucleotide adenylyltransferase"/>
    <property type="match status" value="1"/>
</dbReference>
<evidence type="ECO:0000256" key="1">
    <source>
        <dbReference type="ARBA" id="ARBA00002324"/>
    </source>
</evidence>
<dbReference type="Pfam" id="PF01467">
    <property type="entry name" value="CTP_transf_like"/>
    <property type="match status" value="1"/>
</dbReference>
<dbReference type="Gene3D" id="3.40.50.620">
    <property type="entry name" value="HUPs"/>
    <property type="match status" value="1"/>
</dbReference>
<comment type="similarity">
    <text evidence="3 11">Belongs to the NadD family.</text>
</comment>
<dbReference type="EMBL" id="CP133548">
    <property type="protein sequence ID" value="WMS86560.1"/>
    <property type="molecule type" value="Genomic_DNA"/>
</dbReference>
<keyword evidence="9 11" id="KW-0520">NAD</keyword>
<dbReference type="AlphaFoldDB" id="A0AA51X6Y8"/>
<comment type="pathway">
    <text evidence="2 11">Cofactor biosynthesis; NAD(+) biosynthesis; deamido-NAD(+) from nicotinate D-ribonucleotide: step 1/1.</text>
</comment>
<evidence type="ECO:0000256" key="4">
    <source>
        <dbReference type="ARBA" id="ARBA00022642"/>
    </source>
</evidence>
<keyword evidence="7 11" id="KW-0547">Nucleotide-binding</keyword>
<evidence type="ECO:0000256" key="5">
    <source>
        <dbReference type="ARBA" id="ARBA00022679"/>
    </source>
</evidence>
<dbReference type="PANTHER" id="PTHR39321:SF3">
    <property type="entry name" value="PHOSPHOPANTETHEINE ADENYLYLTRANSFERASE"/>
    <property type="match status" value="1"/>
</dbReference>
<evidence type="ECO:0000256" key="3">
    <source>
        <dbReference type="ARBA" id="ARBA00009014"/>
    </source>
</evidence>
<keyword evidence="4 11" id="KW-0662">Pyridine nucleotide biosynthesis</keyword>
<evidence type="ECO:0000256" key="6">
    <source>
        <dbReference type="ARBA" id="ARBA00022695"/>
    </source>
</evidence>
<dbReference type="EC" id="2.7.7.18" evidence="11"/>
<dbReference type="Proteomes" id="UP001239782">
    <property type="component" value="Chromosome"/>
</dbReference>
<evidence type="ECO:0000313" key="13">
    <source>
        <dbReference type="EMBL" id="WMS86560.1"/>
    </source>
</evidence>
<evidence type="ECO:0000259" key="12">
    <source>
        <dbReference type="Pfam" id="PF01467"/>
    </source>
</evidence>
<dbReference type="SUPFAM" id="SSF52374">
    <property type="entry name" value="Nucleotidylyl transferase"/>
    <property type="match status" value="1"/>
</dbReference>
<dbReference type="GO" id="GO:0009435">
    <property type="term" value="P:NAD+ biosynthetic process"/>
    <property type="evidence" value="ECO:0007669"/>
    <property type="project" value="UniProtKB-UniRule"/>
</dbReference>
<reference evidence="13 14" key="1">
    <citation type="submission" date="2023-08" db="EMBL/GenBank/DDBJ databases">
        <title>Pleionea litopenaei sp. nov., isolated from stomach of juvenile Litopenaeus vannamei.</title>
        <authorList>
            <person name="Rho A.M."/>
            <person name="Hwang C.Y."/>
        </authorList>
    </citation>
    <scope>NUCLEOTIDE SEQUENCE [LARGE SCALE GENOMIC DNA]</scope>
    <source>
        <strain evidence="13 14">HL-JVS1</strain>
    </source>
</reference>
<comment type="catalytic activity">
    <reaction evidence="10 11">
        <text>nicotinate beta-D-ribonucleotide + ATP + H(+) = deamido-NAD(+) + diphosphate</text>
        <dbReference type="Rhea" id="RHEA:22860"/>
        <dbReference type="ChEBI" id="CHEBI:15378"/>
        <dbReference type="ChEBI" id="CHEBI:30616"/>
        <dbReference type="ChEBI" id="CHEBI:33019"/>
        <dbReference type="ChEBI" id="CHEBI:57502"/>
        <dbReference type="ChEBI" id="CHEBI:58437"/>
        <dbReference type="EC" id="2.7.7.18"/>
    </reaction>
</comment>
<dbReference type="KEGG" id="plei:Q9312_15170"/>
<evidence type="ECO:0000256" key="8">
    <source>
        <dbReference type="ARBA" id="ARBA00022840"/>
    </source>
</evidence>
<dbReference type="InterPro" id="IPR004821">
    <property type="entry name" value="Cyt_trans-like"/>
</dbReference>
<keyword evidence="8 11" id="KW-0067">ATP-binding</keyword>
<dbReference type="InterPro" id="IPR005248">
    <property type="entry name" value="NadD/NMNAT"/>
</dbReference>
<protein>
    <recommendedName>
        <fullName evidence="11">Probable nicotinate-nucleotide adenylyltransferase</fullName>
        <ecNumber evidence="11">2.7.7.18</ecNumber>
    </recommendedName>
    <alternativeName>
        <fullName evidence="11">Deamido-NAD(+) diphosphorylase</fullName>
    </alternativeName>
    <alternativeName>
        <fullName evidence="11">Deamido-NAD(+) pyrophosphorylase</fullName>
    </alternativeName>
    <alternativeName>
        <fullName evidence="11">Nicotinate mononucleotide adenylyltransferase</fullName>
        <shortName evidence="11">NaMN adenylyltransferase</shortName>
    </alternativeName>
</protein>
<evidence type="ECO:0000256" key="10">
    <source>
        <dbReference type="ARBA" id="ARBA00048721"/>
    </source>
</evidence>
<evidence type="ECO:0000256" key="9">
    <source>
        <dbReference type="ARBA" id="ARBA00023027"/>
    </source>
</evidence>
<keyword evidence="6 11" id="KW-0548">Nucleotidyltransferase</keyword>
<dbReference type="InterPro" id="IPR014729">
    <property type="entry name" value="Rossmann-like_a/b/a_fold"/>
</dbReference>
<accession>A0AA51X6Y8</accession>